<dbReference type="Proteomes" id="UP001139447">
    <property type="component" value="Unassembled WGS sequence"/>
</dbReference>
<evidence type="ECO:0000313" key="7">
    <source>
        <dbReference type="EMBL" id="MCJ0764500.1"/>
    </source>
</evidence>
<dbReference type="GO" id="GO:0006535">
    <property type="term" value="P:cysteine biosynthetic process from serine"/>
    <property type="evidence" value="ECO:0007669"/>
    <property type="project" value="TreeGrafter"/>
</dbReference>
<dbReference type="Gene3D" id="3.90.1150.10">
    <property type="entry name" value="Aspartate Aminotransferase, domain 1"/>
    <property type="match status" value="1"/>
</dbReference>
<organism evidence="7 8">
    <name type="scientific">Variovorax terrae</name>
    <dbReference type="NCBI Taxonomy" id="2923278"/>
    <lineage>
        <taxon>Bacteria</taxon>
        <taxon>Pseudomonadati</taxon>
        <taxon>Pseudomonadota</taxon>
        <taxon>Betaproteobacteria</taxon>
        <taxon>Burkholderiales</taxon>
        <taxon>Comamonadaceae</taxon>
        <taxon>Variovorax</taxon>
    </lineage>
</organism>
<evidence type="ECO:0000256" key="4">
    <source>
        <dbReference type="ARBA" id="ARBA00022898"/>
    </source>
</evidence>
<dbReference type="InterPro" id="IPR006235">
    <property type="entry name" value="OAc-hSer/O-AcSer_sulfhydrylase"/>
</dbReference>
<dbReference type="InterPro" id="IPR015422">
    <property type="entry name" value="PyrdxlP-dep_Trfase_small"/>
</dbReference>
<evidence type="ECO:0000256" key="6">
    <source>
        <dbReference type="RuleBase" id="RU362118"/>
    </source>
</evidence>
<dbReference type="SUPFAM" id="SSF53383">
    <property type="entry name" value="PLP-dependent transferases"/>
    <property type="match status" value="1"/>
</dbReference>
<feature type="modified residue" description="N6-(pyridoxal phosphate)lysine" evidence="5">
    <location>
        <position position="208"/>
    </location>
</feature>
<keyword evidence="4 5" id="KW-0663">Pyridoxal phosphate</keyword>
<protein>
    <submittedName>
        <fullName evidence="7">O-acetylhomoserine aminocarboxypropyltransferase/cysteine synthase</fullName>
    </submittedName>
</protein>
<dbReference type="Pfam" id="PF01053">
    <property type="entry name" value="Cys_Met_Meta_PP"/>
    <property type="match status" value="1"/>
</dbReference>
<evidence type="ECO:0000313" key="8">
    <source>
        <dbReference type="Proteomes" id="UP001139447"/>
    </source>
</evidence>
<comment type="cofactor">
    <cofactor evidence="1 6">
        <name>pyridoxal 5'-phosphate</name>
        <dbReference type="ChEBI" id="CHEBI:597326"/>
    </cofactor>
</comment>
<dbReference type="Gene3D" id="3.40.640.10">
    <property type="entry name" value="Type I PLP-dependent aspartate aminotransferase-like (Major domain)"/>
    <property type="match status" value="1"/>
</dbReference>
<dbReference type="InterPro" id="IPR000277">
    <property type="entry name" value="Cys/Met-Metab_PyrdxlP-dep_enz"/>
</dbReference>
<name>A0A9X1VWG4_9BURK</name>
<proteinExistence type="inferred from homology"/>
<gene>
    <name evidence="7" type="ORF">MMF98_14880</name>
</gene>
<dbReference type="EMBL" id="JALGBI010000001">
    <property type="protein sequence ID" value="MCJ0764500.1"/>
    <property type="molecule type" value="Genomic_DNA"/>
</dbReference>
<evidence type="ECO:0000256" key="3">
    <source>
        <dbReference type="ARBA" id="ARBA00022679"/>
    </source>
</evidence>
<dbReference type="GO" id="GO:0004124">
    <property type="term" value="F:cysteine synthase activity"/>
    <property type="evidence" value="ECO:0007669"/>
    <property type="project" value="TreeGrafter"/>
</dbReference>
<reference evidence="7" key="1">
    <citation type="submission" date="2022-03" db="EMBL/GenBank/DDBJ databases">
        <authorList>
            <person name="Woo C.Y."/>
        </authorList>
    </citation>
    <scope>NUCLEOTIDE SEQUENCE</scope>
    <source>
        <strain evidence="7">CYS-02</strain>
    </source>
</reference>
<dbReference type="AlphaFoldDB" id="A0A9X1VWG4"/>
<dbReference type="GO" id="GO:0030170">
    <property type="term" value="F:pyridoxal phosphate binding"/>
    <property type="evidence" value="ECO:0007669"/>
    <property type="project" value="InterPro"/>
</dbReference>
<sequence length="429" mass="45781">MDKYWRFETAAVHAGYEPSESQTSVAPPIYQTAAFAFNDAQHAVDLFDGRESGPIYSRIANPTVQMLEARVATLEQGVGATAVASGQAALACAFLTLTEAGSNIVSASSLYGTTYNLLGHLLPQYGIKARFADSNDLNQFQALVDGDTRAVFCETIANPAGDVADIEALANLAHERGVPLIVDNTVATPYLCQPLSHGADIVVHSLTKYMGGHGAALGGAVVDGGKFPWDDHPRKFSRLTAPDDSHHQTSFTQTYGHRAYIARCASVPLRNLGAVMAPATAISIMQGIETLALRMERICFNATLIAGFLQQHPCAEWVRYAGLPNYHNAELVKKYLNGQGSGVLSFGIKGGASAGAKFQDALRLIRRSVNLGDCKTLACHPASTTHRQLSDEGLAKSGVTDDLIRLSIGIEHVDDLLSDLDQALAGSQR</sequence>
<dbReference type="InterPro" id="IPR015421">
    <property type="entry name" value="PyrdxlP-dep_Trfase_major"/>
</dbReference>
<dbReference type="PANTHER" id="PTHR43797">
    <property type="entry name" value="HOMOCYSTEINE/CYSTEINE SYNTHASE"/>
    <property type="match status" value="1"/>
</dbReference>
<dbReference type="PROSITE" id="PS00868">
    <property type="entry name" value="CYS_MET_METAB_PP"/>
    <property type="match status" value="1"/>
</dbReference>
<accession>A0A9X1VWG4</accession>
<dbReference type="InterPro" id="IPR054542">
    <property type="entry name" value="Cys_met_metab_PP"/>
</dbReference>
<dbReference type="InterPro" id="IPR015424">
    <property type="entry name" value="PyrdxlP-dep_Trfase"/>
</dbReference>
<dbReference type="RefSeq" id="WP_243307157.1">
    <property type="nucleotide sequence ID" value="NZ_JALGBI010000001.1"/>
</dbReference>
<dbReference type="CDD" id="cd00614">
    <property type="entry name" value="CGS_like"/>
    <property type="match status" value="1"/>
</dbReference>
<dbReference type="GO" id="GO:0019346">
    <property type="term" value="P:transsulfuration"/>
    <property type="evidence" value="ECO:0007669"/>
    <property type="project" value="InterPro"/>
</dbReference>
<evidence type="ECO:0000256" key="5">
    <source>
        <dbReference type="PIRSR" id="PIRSR001434-2"/>
    </source>
</evidence>
<dbReference type="PANTHER" id="PTHR43797:SF2">
    <property type="entry name" value="HOMOCYSTEINE_CYSTEINE SYNTHASE"/>
    <property type="match status" value="1"/>
</dbReference>
<evidence type="ECO:0000256" key="1">
    <source>
        <dbReference type="ARBA" id="ARBA00001933"/>
    </source>
</evidence>
<dbReference type="GO" id="GO:0005737">
    <property type="term" value="C:cytoplasm"/>
    <property type="evidence" value="ECO:0007669"/>
    <property type="project" value="TreeGrafter"/>
</dbReference>
<keyword evidence="3" id="KW-0808">Transferase</keyword>
<comment type="similarity">
    <text evidence="2 6">Belongs to the trans-sulfuration enzymes family.</text>
</comment>
<dbReference type="GO" id="GO:0071269">
    <property type="term" value="P:L-homocysteine biosynthetic process"/>
    <property type="evidence" value="ECO:0007669"/>
    <property type="project" value="TreeGrafter"/>
</dbReference>
<evidence type="ECO:0000256" key="2">
    <source>
        <dbReference type="ARBA" id="ARBA00009077"/>
    </source>
</evidence>
<dbReference type="NCBIfam" id="TIGR01326">
    <property type="entry name" value="OAH_OAS_sulfhy"/>
    <property type="match status" value="1"/>
</dbReference>
<keyword evidence="8" id="KW-1185">Reference proteome</keyword>
<dbReference type="GO" id="GO:0003961">
    <property type="term" value="F:O-acetylhomoserine aminocarboxypropyltransferase activity"/>
    <property type="evidence" value="ECO:0007669"/>
    <property type="project" value="TreeGrafter"/>
</dbReference>
<comment type="caution">
    <text evidence="7">The sequence shown here is derived from an EMBL/GenBank/DDBJ whole genome shotgun (WGS) entry which is preliminary data.</text>
</comment>
<dbReference type="FunFam" id="3.40.640.10:FF:000035">
    <property type="entry name" value="O-succinylhomoserine sulfhydrylase"/>
    <property type="match status" value="1"/>
</dbReference>
<dbReference type="PIRSF" id="PIRSF001434">
    <property type="entry name" value="CGS"/>
    <property type="match status" value="1"/>
</dbReference>